<dbReference type="GO" id="GO:0007200">
    <property type="term" value="P:phospholipase C-activating G protein-coupled receptor signaling pathway"/>
    <property type="evidence" value="ECO:0007669"/>
    <property type="project" value="TreeGrafter"/>
</dbReference>
<evidence type="ECO:0000313" key="7">
    <source>
        <dbReference type="EMBL" id="CAB1440220.1"/>
    </source>
</evidence>
<comment type="subcellular location">
    <subcellularLocation>
        <location evidence="1">Membrane</location>
        <topology evidence="1">Multi-pass membrane protein</topology>
    </subcellularLocation>
</comment>
<keyword evidence="6" id="KW-0812">Transmembrane</keyword>
<feature type="transmembrane region" description="Helical" evidence="6">
    <location>
        <begin position="158"/>
        <end position="184"/>
    </location>
</feature>
<dbReference type="PANTHER" id="PTHR24232">
    <property type="entry name" value="G-PROTEIN COUPLED RECEPTOR"/>
    <property type="match status" value="1"/>
</dbReference>
<accession>A0A9N7UZF8</accession>
<dbReference type="SUPFAM" id="SSF81321">
    <property type="entry name" value="Family A G protein-coupled receptor-like"/>
    <property type="match status" value="1"/>
</dbReference>
<name>A0A9N7UZF8_PLEPL</name>
<keyword evidence="6" id="KW-1133">Transmembrane helix</keyword>
<feature type="transmembrane region" description="Helical" evidence="6">
    <location>
        <begin position="205"/>
        <end position="230"/>
    </location>
</feature>
<dbReference type="Proteomes" id="UP001153269">
    <property type="component" value="Unassembled WGS sequence"/>
</dbReference>
<evidence type="ECO:0000256" key="4">
    <source>
        <dbReference type="ARBA" id="ARBA00023180"/>
    </source>
</evidence>
<evidence type="ECO:0000256" key="3">
    <source>
        <dbReference type="ARBA" id="ARBA00023170"/>
    </source>
</evidence>
<dbReference type="EMBL" id="CADEAL010002413">
    <property type="protein sequence ID" value="CAB1440220.1"/>
    <property type="molecule type" value="Genomic_DNA"/>
</dbReference>
<protein>
    <recommendedName>
        <fullName evidence="9">G-protein coupled receptors family 1 profile domain-containing protein</fullName>
    </recommendedName>
</protein>
<organism evidence="7 8">
    <name type="scientific">Pleuronectes platessa</name>
    <name type="common">European plaice</name>
    <dbReference type="NCBI Taxonomy" id="8262"/>
    <lineage>
        <taxon>Eukaryota</taxon>
        <taxon>Metazoa</taxon>
        <taxon>Chordata</taxon>
        <taxon>Craniata</taxon>
        <taxon>Vertebrata</taxon>
        <taxon>Euteleostomi</taxon>
        <taxon>Actinopterygii</taxon>
        <taxon>Neopterygii</taxon>
        <taxon>Teleostei</taxon>
        <taxon>Neoteleostei</taxon>
        <taxon>Acanthomorphata</taxon>
        <taxon>Carangaria</taxon>
        <taxon>Pleuronectiformes</taxon>
        <taxon>Pleuronectoidei</taxon>
        <taxon>Pleuronectidae</taxon>
        <taxon>Pleuronectes</taxon>
    </lineage>
</organism>
<proteinExistence type="predicted"/>
<evidence type="ECO:0008006" key="9">
    <source>
        <dbReference type="Google" id="ProtNLM"/>
    </source>
</evidence>
<comment type="caution">
    <text evidence="7">The sequence shown here is derived from an EMBL/GenBank/DDBJ whole genome shotgun (WGS) entry which is preliminary data.</text>
</comment>
<dbReference type="GO" id="GO:0070915">
    <property type="term" value="F:lysophosphatidic acid receptor activity"/>
    <property type="evidence" value="ECO:0007669"/>
    <property type="project" value="TreeGrafter"/>
</dbReference>
<feature type="transmembrane region" description="Helical" evidence="6">
    <location>
        <begin position="134"/>
        <end position="152"/>
    </location>
</feature>
<dbReference type="PANTHER" id="PTHR24232:SF41">
    <property type="entry name" value="LYSOPHOSPHATIDIC ACID RECEPTOR 4"/>
    <property type="match status" value="1"/>
</dbReference>
<evidence type="ECO:0000256" key="6">
    <source>
        <dbReference type="SAM" id="Phobius"/>
    </source>
</evidence>
<evidence type="ECO:0000256" key="1">
    <source>
        <dbReference type="ARBA" id="ARBA00004141"/>
    </source>
</evidence>
<gene>
    <name evidence="7" type="ORF">PLEPLA_LOCUS27986</name>
</gene>
<sequence>MHKCMTSTIGAPNIIIFSSVIFLVPLPLNVFVLYLGLQRWRRRGPGATMRNSDLFTYHMAVMELVSVLGTLLMCCGVHTDIPQLEMPGFQIYCVTVSGQMCFHTLTCVERYIAVVHPIRYLDLRKTKWIRIRNRAIGCVWLLSFLWINLMYLKSTTYALLNVGLTGLGFTIISFCCFSVLYVLNRPGPADRVGGRQHIDQSKLRALYTIEAIMGVLLLRLGGSIVASALYPTALLGEAESCVLWVLTFWFFLPSGLVLPLFFLHREGKLLCCQRNAESGQGSD</sequence>
<evidence type="ECO:0000313" key="8">
    <source>
        <dbReference type="Proteomes" id="UP001153269"/>
    </source>
</evidence>
<keyword evidence="3" id="KW-0675">Receptor</keyword>
<keyword evidence="6" id="KW-0472">Membrane</keyword>
<evidence type="ECO:0000256" key="5">
    <source>
        <dbReference type="ARBA" id="ARBA00023224"/>
    </source>
</evidence>
<keyword evidence="8" id="KW-1185">Reference proteome</keyword>
<dbReference type="AlphaFoldDB" id="A0A9N7UZF8"/>
<reference evidence="7" key="1">
    <citation type="submission" date="2020-03" db="EMBL/GenBank/DDBJ databases">
        <authorList>
            <person name="Weist P."/>
        </authorList>
    </citation>
    <scope>NUCLEOTIDE SEQUENCE</scope>
</reference>
<evidence type="ECO:0000256" key="2">
    <source>
        <dbReference type="ARBA" id="ARBA00023040"/>
    </source>
</evidence>
<feature type="transmembrane region" description="Helical" evidence="6">
    <location>
        <begin position="55"/>
        <end position="77"/>
    </location>
</feature>
<keyword evidence="2" id="KW-0297">G-protein coupled receptor</keyword>
<keyword evidence="5" id="KW-0807">Transducer</keyword>
<feature type="transmembrane region" description="Helical" evidence="6">
    <location>
        <begin position="242"/>
        <end position="263"/>
    </location>
</feature>
<dbReference type="GO" id="GO:0035025">
    <property type="term" value="P:positive regulation of Rho protein signal transduction"/>
    <property type="evidence" value="ECO:0007669"/>
    <property type="project" value="TreeGrafter"/>
</dbReference>
<dbReference type="Gene3D" id="1.20.1070.10">
    <property type="entry name" value="Rhodopsin 7-helix transmembrane proteins"/>
    <property type="match status" value="1"/>
</dbReference>
<feature type="transmembrane region" description="Helical" evidence="6">
    <location>
        <begin position="12"/>
        <end position="35"/>
    </location>
</feature>
<keyword evidence="4" id="KW-0325">Glycoprotein</keyword>
<dbReference type="GO" id="GO:0005886">
    <property type="term" value="C:plasma membrane"/>
    <property type="evidence" value="ECO:0007669"/>
    <property type="project" value="TreeGrafter"/>
</dbReference>